<evidence type="ECO:0000313" key="13">
    <source>
        <dbReference type="EMBL" id="ODB98123.1"/>
    </source>
</evidence>
<evidence type="ECO:0000256" key="9">
    <source>
        <dbReference type="ARBA" id="ARBA00022906"/>
    </source>
</evidence>
<dbReference type="AlphaFoldDB" id="A0A1E2UTN3"/>
<dbReference type="OrthoDB" id="9793396at2"/>
<keyword evidence="5" id="KW-0479">Metal-binding</keyword>
<accession>A0A1E2UTN3</accession>
<comment type="similarity">
    <text evidence="2">Belongs to the bacterial solute-binding protein 9 family.</text>
</comment>
<dbReference type="GO" id="GO:0042597">
    <property type="term" value="C:periplasmic space"/>
    <property type="evidence" value="ECO:0007669"/>
    <property type="project" value="UniProtKB-SubCell"/>
</dbReference>
<name>A0A1E2UTN3_9GAMM</name>
<dbReference type="PANTHER" id="PTHR42953">
    <property type="entry name" value="HIGH-AFFINITY ZINC UPTAKE SYSTEM PROTEIN ZNUA-RELATED"/>
    <property type="match status" value="1"/>
</dbReference>
<dbReference type="EMBL" id="LVJZ01000003">
    <property type="protein sequence ID" value="ODB98123.1"/>
    <property type="molecule type" value="Genomic_DNA"/>
</dbReference>
<dbReference type="Pfam" id="PF01297">
    <property type="entry name" value="ZnuA"/>
    <property type="match status" value="1"/>
</dbReference>
<keyword evidence="7" id="KW-0574">Periplasm</keyword>
<gene>
    <name evidence="13" type="ORF">A3196_15970</name>
</gene>
<dbReference type="Proteomes" id="UP000094849">
    <property type="component" value="Unassembled WGS sequence"/>
</dbReference>
<dbReference type="PANTHER" id="PTHR42953:SF3">
    <property type="entry name" value="HIGH-AFFINITY ZINC UPTAKE SYSTEM PROTEIN ZNUA"/>
    <property type="match status" value="1"/>
</dbReference>
<dbReference type="Gene3D" id="3.40.50.1980">
    <property type="entry name" value="Nitrogenase molybdenum iron protein domain"/>
    <property type="match status" value="2"/>
</dbReference>
<dbReference type="InterPro" id="IPR006127">
    <property type="entry name" value="ZnuA-like"/>
</dbReference>
<evidence type="ECO:0000313" key="14">
    <source>
        <dbReference type="Proteomes" id="UP000094849"/>
    </source>
</evidence>
<evidence type="ECO:0000256" key="1">
    <source>
        <dbReference type="ARBA" id="ARBA00004418"/>
    </source>
</evidence>
<reference evidence="13 14" key="1">
    <citation type="submission" date="2016-03" db="EMBL/GenBank/DDBJ databases">
        <title>Chemosynthetic sulphur-oxidizing symbionts of marine invertebrate animals are capable of nitrogen fixation.</title>
        <authorList>
            <person name="Petersen J.M."/>
            <person name="Kemper A."/>
            <person name="Gruber-Vodicka H."/>
            <person name="Cardini U."/>
            <person name="Geest Mvander."/>
            <person name="Kleiner M."/>
            <person name="Bulgheresi S."/>
            <person name="Fussmann M."/>
            <person name="Herbold C."/>
            <person name="Seah B.K.B."/>
            <person name="Antony C.Paul."/>
            <person name="Liu D."/>
            <person name="Belitz A."/>
            <person name="Weber M."/>
        </authorList>
    </citation>
    <scope>NUCLEOTIDE SEQUENCE [LARGE SCALE GENOMIC DNA]</scope>
    <source>
        <strain evidence="13">G_D</strain>
    </source>
</reference>
<keyword evidence="4" id="KW-0813">Transport</keyword>
<evidence type="ECO:0000256" key="2">
    <source>
        <dbReference type="ARBA" id="ARBA00011028"/>
    </source>
</evidence>
<evidence type="ECO:0000256" key="11">
    <source>
        <dbReference type="ARBA" id="ARBA00023157"/>
    </source>
</evidence>
<keyword evidence="14" id="KW-1185">Reference proteome</keyword>
<evidence type="ECO:0000256" key="10">
    <source>
        <dbReference type="ARBA" id="ARBA00023065"/>
    </source>
</evidence>
<proteinExistence type="inferred from homology"/>
<evidence type="ECO:0000256" key="8">
    <source>
        <dbReference type="ARBA" id="ARBA00022833"/>
    </source>
</evidence>
<sequence>MTHRSSKPIALLLFITTLLFCGSGSAAPKVVVSILPIHSLVSGLMSGIGEPYLLLKGNQSPHTMTLKPSDVRAISQADLLVWVGESLESPLNRVIDNHSGSESIISLLTIPNLHLLPVRHDLDWSRHDHSEHHEEAHSDDEMEWDNHIWLSPENARTIVQYLAQVLIRLDTDHTAEYRTNLQKLLQRIDRDEMAFHATISAVKDRPFIVFHDAYHYLEDHFGLNAVGSVSISPERQSGAKHIHKLQQKIRRLEAICVFSEPQFQPKLVDTLTSGTEANAGILDPLGMALTPGPEAYFQLLNGLADNLATCLGGAL</sequence>
<evidence type="ECO:0000256" key="5">
    <source>
        <dbReference type="ARBA" id="ARBA00022723"/>
    </source>
</evidence>
<dbReference type="CDD" id="cd01019">
    <property type="entry name" value="ZnuA"/>
    <property type="match status" value="1"/>
</dbReference>
<evidence type="ECO:0000256" key="6">
    <source>
        <dbReference type="ARBA" id="ARBA00022729"/>
    </source>
</evidence>
<organism evidence="13 14">
    <name type="scientific">Candidatus Thiodiazotropha endoloripes</name>
    <dbReference type="NCBI Taxonomy" id="1818881"/>
    <lineage>
        <taxon>Bacteria</taxon>
        <taxon>Pseudomonadati</taxon>
        <taxon>Pseudomonadota</taxon>
        <taxon>Gammaproteobacteria</taxon>
        <taxon>Chromatiales</taxon>
        <taxon>Sedimenticolaceae</taxon>
        <taxon>Candidatus Thiodiazotropha</taxon>
    </lineage>
</organism>
<evidence type="ECO:0000256" key="4">
    <source>
        <dbReference type="ARBA" id="ARBA00022448"/>
    </source>
</evidence>
<protein>
    <recommendedName>
        <fullName evidence="3">High-affinity zinc uptake system protein ZnuA</fullName>
    </recommendedName>
</protein>
<dbReference type="RefSeq" id="WP_069006057.1">
    <property type="nucleotide sequence ID" value="NZ_LVJX01000011.1"/>
</dbReference>
<keyword evidence="6" id="KW-0732">Signal</keyword>
<comment type="subcellular location">
    <subcellularLocation>
        <location evidence="1">Periplasm</location>
    </subcellularLocation>
</comment>
<evidence type="ECO:0000256" key="3">
    <source>
        <dbReference type="ARBA" id="ARBA00015915"/>
    </source>
</evidence>
<keyword evidence="9" id="KW-0864">Zinc transport</keyword>
<comment type="function">
    <text evidence="12">Part of the ATP-binding cassette (ABC) transport system ZnuABC involved in zinc import. Binds zinc with high affinity and specificity and delivers it to the membrane permease for translocation into the cytoplasm.</text>
</comment>
<dbReference type="GO" id="GO:0046872">
    <property type="term" value="F:metal ion binding"/>
    <property type="evidence" value="ECO:0007669"/>
    <property type="project" value="UniProtKB-KW"/>
</dbReference>
<evidence type="ECO:0000256" key="12">
    <source>
        <dbReference type="ARBA" id="ARBA00045516"/>
    </source>
</evidence>
<dbReference type="InterPro" id="IPR050492">
    <property type="entry name" value="Bact_metal-bind_prot9"/>
</dbReference>
<dbReference type="STRING" id="1818881.A3196_15970"/>
<dbReference type="SUPFAM" id="SSF53807">
    <property type="entry name" value="Helical backbone' metal receptor"/>
    <property type="match status" value="1"/>
</dbReference>
<keyword evidence="10" id="KW-0406">Ion transport</keyword>
<keyword evidence="11" id="KW-1015">Disulfide bond</keyword>
<evidence type="ECO:0000256" key="7">
    <source>
        <dbReference type="ARBA" id="ARBA00022764"/>
    </source>
</evidence>
<dbReference type="InterPro" id="IPR035520">
    <property type="entry name" value="ZnuA"/>
</dbReference>
<comment type="caution">
    <text evidence="13">The sequence shown here is derived from an EMBL/GenBank/DDBJ whole genome shotgun (WGS) entry which is preliminary data.</text>
</comment>
<keyword evidence="8" id="KW-0862">Zinc</keyword>
<dbReference type="GO" id="GO:0006829">
    <property type="term" value="P:zinc ion transport"/>
    <property type="evidence" value="ECO:0007669"/>
    <property type="project" value="UniProtKB-KW"/>
</dbReference>